<dbReference type="EMBL" id="MU394442">
    <property type="protein sequence ID" value="KAI6080458.1"/>
    <property type="molecule type" value="Genomic_DNA"/>
</dbReference>
<sequence length="250" mass="27601">MTDISQFDSLAQLYADWSEMPFRQHLEFPSVLGFVGQVDGQRILDLGCGSGVFSRQLAKRGAATVVGFDQSSGMLDFAVQQEAKEPLGIRYIPGTLPTELHGSFDLVLAVYVLPYARSYNELLSLCRSAADALRPGQRLLASPMSPAINTDPSYYSRYGFRITPSGPLTDSTPVDLNLRFDHYDAHVTAYYWTAATLEKALVEAGFTSITWHPYQVAETDDVDPAFIEPYLYCPHAAIIEATKTPVRCDG</sequence>
<keyword evidence="1" id="KW-0808">Transferase</keyword>
<dbReference type="Proteomes" id="UP001497680">
    <property type="component" value="Unassembled WGS sequence"/>
</dbReference>
<keyword evidence="2" id="KW-1185">Reference proteome</keyword>
<protein>
    <submittedName>
        <fullName evidence="1">S-adenosyl-L-methionine-dependent methyltransferase</fullName>
    </submittedName>
</protein>
<keyword evidence="1" id="KW-0489">Methyltransferase</keyword>
<accession>A0ACC0CJ46</accession>
<evidence type="ECO:0000313" key="1">
    <source>
        <dbReference type="EMBL" id="KAI6080458.1"/>
    </source>
</evidence>
<proteinExistence type="predicted"/>
<organism evidence="1 2">
    <name type="scientific">Hypoxylon rubiginosum</name>
    <dbReference type="NCBI Taxonomy" id="110542"/>
    <lineage>
        <taxon>Eukaryota</taxon>
        <taxon>Fungi</taxon>
        <taxon>Dikarya</taxon>
        <taxon>Ascomycota</taxon>
        <taxon>Pezizomycotina</taxon>
        <taxon>Sordariomycetes</taxon>
        <taxon>Xylariomycetidae</taxon>
        <taxon>Xylariales</taxon>
        <taxon>Hypoxylaceae</taxon>
        <taxon>Hypoxylon</taxon>
    </lineage>
</organism>
<name>A0ACC0CJ46_9PEZI</name>
<comment type="caution">
    <text evidence="1">The sequence shown here is derived from an EMBL/GenBank/DDBJ whole genome shotgun (WGS) entry which is preliminary data.</text>
</comment>
<reference evidence="1 2" key="1">
    <citation type="journal article" date="2022" name="New Phytol.">
        <title>Ecological generalism drives hyperdiversity of secondary metabolite gene clusters in xylarialean endophytes.</title>
        <authorList>
            <person name="Franco M.E.E."/>
            <person name="Wisecaver J.H."/>
            <person name="Arnold A.E."/>
            <person name="Ju Y.M."/>
            <person name="Slot J.C."/>
            <person name="Ahrendt S."/>
            <person name="Moore L.P."/>
            <person name="Eastman K.E."/>
            <person name="Scott K."/>
            <person name="Konkel Z."/>
            <person name="Mondo S.J."/>
            <person name="Kuo A."/>
            <person name="Hayes R.D."/>
            <person name="Haridas S."/>
            <person name="Andreopoulos B."/>
            <person name="Riley R."/>
            <person name="LaButti K."/>
            <person name="Pangilinan J."/>
            <person name="Lipzen A."/>
            <person name="Amirebrahimi M."/>
            <person name="Yan J."/>
            <person name="Adam C."/>
            <person name="Keymanesh K."/>
            <person name="Ng V."/>
            <person name="Louie K."/>
            <person name="Northen T."/>
            <person name="Drula E."/>
            <person name="Henrissat B."/>
            <person name="Hsieh H.M."/>
            <person name="Youens-Clark K."/>
            <person name="Lutzoni F."/>
            <person name="Miadlikowska J."/>
            <person name="Eastwood D.C."/>
            <person name="Hamelin R.C."/>
            <person name="Grigoriev I.V."/>
            <person name="U'Ren J.M."/>
        </authorList>
    </citation>
    <scope>NUCLEOTIDE SEQUENCE [LARGE SCALE GENOMIC DNA]</scope>
    <source>
        <strain evidence="1 2">ER1909</strain>
    </source>
</reference>
<evidence type="ECO:0000313" key="2">
    <source>
        <dbReference type="Proteomes" id="UP001497680"/>
    </source>
</evidence>
<gene>
    <name evidence="1" type="ORF">F4821DRAFT_58891</name>
</gene>